<dbReference type="GO" id="GO:0006508">
    <property type="term" value="P:proteolysis"/>
    <property type="evidence" value="ECO:0007669"/>
    <property type="project" value="InterPro"/>
</dbReference>
<sequence length="389" mass="41581">MKNKWLWLLALLLLALLAFFALAPGIVERGMNKVVATTLPTVTPQTRKLHASLQIADLHEDTLMWKRDVLTRSGQGQVDLPRLIDGNVALQVFSSVSKTPKNQNYDANSADTDNITLLALAQLQPPRTWTSLLERSLFHAQKLDRAAAASNGQLRVIRTPADLDALLADRAVGKTRVGGLLSIEGLQNMEGKLANLDKLHAAGFRMAGLAHFFDNQLAGSMHGTAKGGLTPLGRQTVRRMEQLGMIVDIAHASHQSVAEILKMAKRPVVSSHGGVQAVCKVNRNLTDAEIRGVAKTGGVIGIGYWDAAICGTEPAKVAAAIAHVRDLVGIDHVGLGSDFDGAVTTGFDTAQLVYVTQALVDRGFTPAEIRKVMGGNVLRVLQAGIAAAR</sequence>
<dbReference type="GO" id="GO:0070573">
    <property type="term" value="F:metallodipeptidase activity"/>
    <property type="evidence" value="ECO:0007669"/>
    <property type="project" value="InterPro"/>
</dbReference>
<dbReference type="Proteomes" id="UP001139451">
    <property type="component" value="Unassembled WGS sequence"/>
</dbReference>
<dbReference type="PANTHER" id="PTHR10443:SF12">
    <property type="entry name" value="DIPEPTIDASE"/>
    <property type="match status" value="1"/>
</dbReference>
<dbReference type="Pfam" id="PF01244">
    <property type="entry name" value="Peptidase_M19"/>
    <property type="match status" value="1"/>
</dbReference>
<evidence type="ECO:0000313" key="2">
    <source>
        <dbReference type="Proteomes" id="UP001139451"/>
    </source>
</evidence>
<dbReference type="SUPFAM" id="SSF51556">
    <property type="entry name" value="Metallo-dependent hydrolases"/>
    <property type="match status" value="1"/>
</dbReference>
<dbReference type="CDD" id="cd01301">
    <property type="entry name" value="rDP_like"/>
    <property type="match status" value="1"/>
</dbReference>
<dbReference type="Gene3D" id="3.20.20.140">
    <property type="entry name" value="Metal-dependent hydrolases"/>
    <property type="match status" value="1"/>
</dbReference>
<dbReference type="PANTHER" id="PTHR10443">
    <property type="entry name" value="MICROSOMAL DIPEPTIDASE"/>
    <property type="match status" value="1"/>
</dbReference>
<name>A0A9X2HIS8_9SPHN</name>
<dbReference type="RefSeq" id="WP_254295000.1">
    <property type="nucleotide sequence ID" value="NZ_JAMLDX010000014.1"/>
</dbReference>
<dbReference type="PROSITE" id="PS51365">
    <property type="entry name" value="RENAL_DIPEPTIDASE_2"/>
    <property type="match status" value="1"/>
</dbReference>
<dbReference type="EMBL" id="JAMLDX010000014">
    <property type="protein sequence ID" value="MCP3731971.1"/>
    <property type="molecule type" value="Genomic_DNA"/>
</dbReference>
<protein>
    <submittedName>
        <fullName evidence="1">Dipeptidase</fullName>
    </submittedName>
</protein>
<dbReference type="InterPro" id="IPR032466">
    <property type="entry name" value="Metal_Hydrolase"/>
</dbReference>
<keyword evidence="2" id="KW-1185">Reference proteome</keyword>
<evidence type="ECO:0000313" key="1">
    <source>
        <dbReference type="EMBL" id="MCP3731971.1"/>
    </source>
</evidence>
<reference evidence="1" key="1">
    <citation type="submission" date="2022-05" db="EMBL/GenBank/DDBJ databases">
        <title>Sphingomonas sp. strain MG17 Genome sequencing and assembly.</title>
        <authorList>
            <person name="Kim I."/>
        </authorList>
    </citation>
    <scope>NUCLEOTIDE SEQUENCE</scope>
    <source>
        <strain evidence="1">MG17</strain>
    </source>
</reference>
<accession>A0A9X2HIS8</accession>
<dbReference type="AlphaFoldDB" id="A0A9X2HIS8"/>
<organism evidence="1 2">
    <name type="scientific">Sphingomonas tagetis</name>
    <dbReference type="NCBI Taxonomy" id="2949092"/>
    <lineage>
        <taxon>Bacteria</taxon>
        <taxon>Pseudomonadati</taxon>
        <taxon>Pseudomonadota</taxon>
        <taxon>Alphaproteobacteria</taxon>
        <taxon>Sphingomonadales</taxon>
        <taxon>Sphingomonadaceae</taxon>
        <taxon>Sphingomonas</taxon>
    </lineage>
</organism>
<comment type="caution">
    <text evidence="1">The sequence shown here is derived from an EMBL/GenBank/DDBJ whole genome shotgun (WGS) entry which is preliminary data.</text>
</comment>
<proteinExistence type="predicted"/>
<dbReference type="InterPro" id="IPR008257">
    <property type="entry name" value="Pept_M19"/>
</dbReference>
<gene>
    <name evidence="1" type="ORF">M9978_16215</name>
</gene>